<accession>A0A7X4HQH5</accession>
<sequence length="65" mass="7631">MEKAKFDRKRSLLSLHYGFFVCDFISQSIQILNENHCYLTVAYHKTVGGKNKTVSNKIYEVSWNE</sequence>
<proteinExistence type="predicted"/>
<evidence type="ECO:0000313" key="1">
    <source>
        <dbReference type="EMBL" id="MYN53746.1"/>
    </source>
</evidence>
<protein>
    <submittedName>
        <fullName evidence="1">Uncharacterized protein</fullName>
    </submittedName>
</protein>
<comment type="caution">
    <text evidence="1">The sequence shown here is derived from an EMBL/GenBank/DDBJ whole genome shotgun (WGS) entry which is preliminary data.</text>
</comment>
<dbReference type="EMBL" id="WWFF01000006">
    <property type="protein sequence ID" value="MYN53746.1"/>
    <property type="molecule type" value="Genomic_DNA"/>
</dbReference>
<evidence type="ECO:0000313" key="2">
    <source>
        <dbReference type="Proteomes" id="UP000460132"/>
    </source>
</evidence>
<organism evidence="1 2">
    <name type="scientific">Lactobacillus crispatus</name>
    <dbReference type="NCBI Taxonomy" id="47770"/>
    <lineage>
        <taxon>Bacteria</taxon>
        <taxon>Bacillati</taxon>
        <taxon>Bacillota</taxon>
        <taxon>Bacilli</taxon>
        <taxon>Lactobacillales</taxon>
        <taxon>Lactobacillaceae</taxon>
        <taxon>Lactobacillus</taxon>
    </lineage>
</organism>
<dbReference type="AlphaFoldDB" id="A0A7X4HQH5"/>
<reference evidence="1 2" key="1">
    <citation type="submission" date="2020-01" db="EMBL/GenBank/DDBJ databases">
        <title>Vaginal microbiome of pregnant Indian women: Insights into the genome of dominants Lactobacillus species.</title>
        <authorList>
            <person name="Das B."/>
            <person name="Mehta O."/>
            <person name="Ghosh T.S."/>
            <person name="Kothidar A."/>
            <person name="Gowtham M.R."/>
            <person name="Mitra R."/>
            <person name="Kshetrapal P."/>
            <person name="Wadhwa N."/>
            <person name="Thiruvengadam R."/>
            <person name="Nair G.B."/>
            <person name="Bhatnagar S."/>
            <person name="Pore S."/>
        </authorList>
    </citation>
    <scope>NUCLEOTIDE SEQUENCE [LARGE SCALE GENOMIC DNA]</scope>
    <source>
        <strain evidence="1 2">Indica2</strain>
    </source>
</reference>
<dbReference type="Proteomes" id="UP000460132">
    <property type="component" value="Unassembled WGS sequence"/>
</dbReference>
<gene>
    <name evidence="1" type="ORF">GTK63_05330</name>
</gene>
<name>A0A7X4HQH5_9LACO</name>